<comment type="caution">
    <text evidence="2">The sequence shown here is derived from an EMBL/GenBank/DDBJ whole genome shotgun (WGS) entry which is preliminary data.</text>
</comment>
<gene>
    <name evidence="2" type="ORF">U0070_023208</name>
</gene>
<evidence type="ECO:0000313" key="3">
    <source>
        <dbReference type="Proteomes" id="UP001488838"/>
    </source>
</evidence>
<feature type="region of interest" description="Disordered" evidence="1">
    <location>
        <begin position="231"/>
        <end position="263"/>
    </location>
</feature>
<accession>A0AAW0IBC7</accession>
<feature type="non-terminal residue" evidence="2">
    <location>
        <position position="1"/>
    </location>
</feature>
<dbReference type="EMBL" id="JBBHLL010000167">
    <property type="protein sequence ID" value="KAK7811727.1"/>
    <property type="molecule type" value="Genomic_DNA"/>
</dbReference>
<dbReference type="AlphaFoldDB" id="A0AAW0IBC7"/>
<proteinExistence type="predicted"/>
<name>A0AAW0IBC7_MYOGA</name>
<organism evidence="2 3">
    <name type="scientific">Myodes glareolus</name>
    <name type="common">Bank vole</name>
    <name type="synonym">Clethrionomys glareolus</name>
    <dbReference type="NCBI Taxonomy" id="447135"/>
    <lineage>
        <taxon>Eukaryota</taxon>
        <taxon>Metazoa</taxon>
        <taxon>Chordata</taxon>
        <taxon>Craniata</taxon>
        <taxon>Vertebrata</taxon>
        <taxon>Euteleostomi</taxon>
        <taxon>Mammalia</taxon>
        <taxon>Eutheria</taxon>
        <taxon>Euarchontoglires</taxon>
        <taxon>Glires</taxon>
        <taxon>Rodentia</taxon>
        <taxon>Myomorpha</taxon>
        <taxon>Muroidea</taxon>
        <taxon>Cricetidae</taxon>
        <taxon>Arvicolinae</taxon>
        <taxon>Myodes</taxon>
    </lineage>
</organism>
<keyword evidence="3" id="KW-1185">Reference proteome</keyword>
<protein>
    <submittedName>
        <fullName evidence="2">Uncharacterized protein</fullName>
    </submittedName>
</protein>
<sequence>ERSRRLTQKLKCDGSELVPWQSPFRFSLPVIRSKASDTEDPRILCWRRYAGSLIDHTYAVFIYSGGACLQLGCLCSDLSLGPGWWLDSVSKPSGFCLLKKYSKERVYCLSLSRGTGSAGWPVPRRQHQDQLFLASDAESKLLPCSSTDLDLQSARGKRTITNKFPLYYPGGSCIQQAPPPQMESVGVYGFCGCKGKSKMKCESSREVTTAAKQATRPWCWVPLTAAAHRDDPSAVAGRLGPASESALSSLAGCELNTETRENT</sequence>
<evidence type="ECO:0000256" key="1">
    <source>
        <dbReference type="SAM" id="MobiDB-lite"/>
    </source>
</evidence>
<dbReference type="Proteomes" id="UP001488838">
    <property type="component" value="Unassembled WGS sequence"/>
</dbReference>
<evidence type="ECO:0000313" key="2">
    <source>
        <dbReference type="EMBL" id="KAK7811727.1"/>
    </source>
</evidence>
<reference evidence="2 3" key="1">
    <citation type="journal article" date="2023" name="bioRxiv">
        <title>Conserved and derived expression patterns and positive selection on dental genes reveal complex evolutionary context of ever-growing rodent molars.</title>
        <authorList>
            <person name="Calamari Z.T."/>
            <person name="Song A."/>
            <person name="Cohen E."/>
            <person name="Akter M."/>
            <person name="Roy R.D."/>
            <person name="Hallikas O."/>
            <person name="Christensen M.M."/>
            <person name="Li P."/>
            <person name="Marangoni P."/>
            <person name="Jernvall J."/>
            <person name="Klein O.D."/>
        </authorList>
    </citation>
    <scope>NUCLEOTIDE SEQUENCE [LARGE SCALE GENOMIC DNA]</scope>
    <source>
        <strain evidence="2">V071</strain>
    </source>
</reference>